<dbReference type="eggNOG" id="COG4722">
    <property type="taxonomic scope" value="Bacteria"/>
</dbReference>
<comment type="caution">
    <text evidence="1">The sequence shown here is derived from an EMBL/GenBank/DDBJ whole genome shotgun (WGS) entry which is preliminary data.</text>
</comment>
<name>M3UMR8_GORML</name>
<dbReference type="OrthoDB" id="4407402at2"/>
<evidence type="ECO:0000313" key="1">
    <source>
        <dbReference type="EMBL" id="GAC81220.1"/>
    </source>
</evidence>
<dbReference type="RefSeq" id="WP_008380811.1">
    <property type="nucleotide sequence ID" value="NZ_BAOP01000030.1"/>
</dbReference>
<evidence type="ECO:0008006" key="3">
    <source>
        <dbReference type="Google" id="ProtNLM"/>
    </source>
</evidence>
<evidence type="ECO:0000313" key="2">
    <source>
        <dbReference type="Proteomes" id="UP000035009"/>
    </source>
</evidence>
<proteinExistence type="predicted"/>
<dbReference type="EMBL" id="BAOP01000030">
    <property type="protein sequence ID" value="GAC81220.1"/>
    <property type="molecule type" value="Genomic_DNA"/>
</dbReference>
<dbReference type="Proteomes" id="UP000035009">
    <property type="component" value="Unassembled WGS sequence"/>
</dbReference>
<dbReference type="STRING" id="410332.SAMN04488550_4118"/>
<accession>M3UMR8</accession>
<protein>
    <recommendedName>
        <fullName evidence="3">Phage tail protein</fullName>
    </recommendedName>
</protein>
<reference evidence="1 2" key="1">
    <citation type="submission" date="2013-02" db="EMBL/GenBank/DDBJ databases">
        <title>Whole genome shotgun sequence of Gordonia malaquae NBRC 108250.</title>
        <authorList>
            <person name="Yoshida I."/>
            <person name="Hosoyama A."/>
            <person name="Tsuchikane K."/>
            <person name="Ando Y."/>
            <person name="Baba S."/>
            <person name="Ohji S."/>
            <person name="Hamada M."/>
            <person name="Tamura T."/>
            <person name="Yamazoe A."/>
            <person name="Yamazaki S."/>
            <person name="Fujita N."/>
        </authorList>
    </citation>
    <scope>NUCLEOTIDE SEQUENCE [LARGE SCALE GENOMIC DNA]</scope>
    <source>
        <strain evidence="1 2">NBRC 108250</strain>
    </source>
</reference>
<sequence>MSDSGVRLDWTGPDGSTWDWLDGTAGVILGEGIDGILFPDFEQLTTPTPAGRRYNGTRWKPATVEATLQVCDTRASAEVAALGGQYRRGAAWRTLDRRVRASVSPTSAGRLTCTADGQSRWLDLRLESIGHKLTKMPDIRGLVEYDVELVDDEPFWKGQPVPIDFPYQEVATEDYYGGATGVGPPLMISAGNNSSSGVEIANPGDVDSWLTWEITGPVQATIGTPGATTAVPFLGDGERLTIITNPIRRDVLDESGARAWHKLDNRRFEPVPAGDQVPLVVEMASAGPGSNVRVTLEPMFLGAY</sequence>
<gene>
    <name evidence="1" type="ORF">GM1_030_00490</name>
</gene>
<keyword evidence="2" id="KW-1185">Reference proteome</keyword>
<dbReference type="AlphaFoldDB" id="M3UMR8"/>
<organism evidence="1 2">
    <name type="scientific">Gordonia malaquae NBRC 108250</name>
    <dbReference type="NCBI Taxonomy" id="1223542"/>
    <lineage>
        <taxon>Bacteria</taxon>
        <taxon>Bacillati</taxon>
        <taxon>Actinomycetota</taxon>
        <taxon>Actinomycetes</taxon>
        <taxon>Mycobacteriales</taxon>
        <taxon>Gordoniaceae</taxon>
        <taxon>Gordonia</taxon>
    </lineage>
</organism>